<dbReference type="PANTHER" id="PTHR21310">
    <property type="entry name" value="AMINOGLYCOSIDE PHOSPHOTRANSFERASE-RELATED-RELATED"/>
    <property type="match status" value="1"/>
</dbReference>
<dbReference type="STRING" id="1333998.M2A_0449"/>
<evidence type="ECO:0000259" key="1">
    <source>
        <dbReference type="Pfam" id="PF01636"/>
    </source>
</evidence>
<dbReference type="AlphaFoldDB" id="A0A081B7D2"/>
<dbReference type="Gene3D" id="3.90.1200.10">
    <property type="match status" value="1"/>
</dbReference>
<protein>
    <submittedName>
        <fullName evidence="2">Aminoglycoside phosphotransferase</fullName>
    </submittedName>
</protein>
<name>A0A081B7D2_9HYPH</name>
<evidence type="ECO:0000313" key="3">
    <source>
        <dbReference type="Proteomes" id="UP000028702"/>
    </source>
</evidence>
<accession>A0A081B7D2</accession>
<gene>
    <name evidence="2" type="ORF">M2A_0449</name>
</gene>
<dbReference type="EMBL" id="BBIO01000002">
    <property type="protein sequence ID" value="GAK43950.1"/>
    <property type="molecule type" value="Genomic_DNA"/>
</dbReference>
<dbReference type="GO" id="GO:0016740">
    <property type="term" value="F:transferase activity"/>
    <property type="evidence" value="ECO:0007669"/>
    <property type="project" value="UniProtKB-KW"/>
</dbReference>
<organism evidence="2 3">
    <name type="scientific">Tepidicaulis marinus</name>
    <dbReference type="NCBI Taxonomy" id="1333998"/>
    <lineage>
        <taxon>Bacteria</taxon>
        <taxon>Pseudomonadati</taxon>
        <taxon>Pseudomonadota</taxon>
        <taxon>Alphaproteobacteria</taxon>
        <taxon>Hyphomicrobiales</taxon>
        <taxon>Parvibaculaceae</taxon>
        <taxon>Tepidicaulis</taxon>
    </lineage>
</organism>
<proteinExistence type="predicted"/>
<dbReference type="InterPro" id="IPR051678">
    <property type="entry name" value="AGP_Transferase"/>
</dbReference>
<comment type="caution">
    <text evidence="2">The sequence shown here is derived from an EMBL/GenBank/DDBJ whole genome shotgun (WGS) entry which is preliminary data.</text>
</comment>
<dbReference type="Pfam" id="PF01636">
    <property type="entry name" value="APH"/>
    <property type="match status" value="1"/>
</dbReference>
<keyword evidence="3" id="KW-1185">Reference proteome</keyword>
<evidence type="ECO:0000313" key="2">
    <source>
        <dbReference type="EMBL" id="GAK43950.1"/>
    </source>
</evidence>
<dbReference type="InterPro" id="IPR002575">
    <property type="entry name" value="Aminoglycoside_PTrfase"/>
</dbReference>
<dbReference type="SUPFAM" id="SSF56112">
    <property type="entry name" value="Protein kinase-like (PK-like)"/>
    <property type="match status" value="1"/>
</dbReference>
<keyword evidence="2" id="KW-0808">Transferase</keyword>
<sequence length="334" mass="36828">MSKGEEELAQGLARVMGQKAGALKGIENLNRLSGGASQETWAFDGITADGPLPLILRRAPGGTAASKRETAVPLATEAALIRLAEKAGVPVPPVRYVLDEEDGLGPGFVMDRVEGETIARKILRDDAYKAARPKLARQCGEILAKLHSVPMDTLPELRHSPAAAEIKQYWETYKTHGHPHPVFELAFKWLRDNVPAEDRITLVHGDFRNGNLMIGEDGVRAVLDWELAHTGDPMEDLGWICVNSWRFGNIDQPVGGFGQREEMFAGYEAAGGPPVDPERVRFWEILGTLKWGIMCTLMYEAFKTGMDRSVERAAIGRRSSETEIDLLHLLLPRS</sequence>
<dbReference type="eggNOG" id="COG3173">
    <property type="taxonomic scope" value="Bacteria"/>
</dbReference>
<dbReference type="Proteomes" id="UP000028702">
    <property type="component" value="Unassembled WGS sequence"/>
</dbReference>
<dbReference type="PANTHER" id="PTHR21310:SF57">
    <property type="entry name" value="BLR2944 PROTEIN"/>
    <property type="match status" value="1"/>
</dbReference>
<dbReference type="Gene3D" id="3.30.200.20">
    <property type="entry name" value="Phosphorylase Kinase, domain 1"/>
    <property type="match status" value="1"/>
</dbReference>
<dbReference type="InterPro" id="IPR041726">
    <property type="entry name" value="ACAD10_11_N"/>
</dbReference>
<feature type="domain" description="Aminoglycoside phosphotransferase" evidence="1">
    <location>
        <begin position="30"/>
        <end position="269"/>
    </location>
</feature>
<dbReference type="InterPro" id="IPR011009">
    <property type="entry name" value="Kinase-like_dom_sf"/>
</dbReference>
<reference evidence="2 3" key="1">
    <citation type="submission" date="2014-07" db="EMBL/GenBank/DDBJ databases">
        <title>Tepidicaulis marinum gen. nov., sp. nov., a novel marine bacterium denitrifying nitrate to nitrous oxide strictly under microaerobic conditions.</title>
        <authorList>
            <person name="Takeuchi M."/>
            <person name="Yamagishi T."/>
            <person name="Kamagata Y."/>
            <person name="Oshima K."/>
            <person name="Hattori M."/>
            <person name="Katayama T."/>
            <person name="Hanada S."/>
            <person name="Tamaki H."/>
            <person name="Marumo K."/>
            <person name="Maeda H."/>
            <person name="Nedachi M."/>
            <person name="Iwasaki W."/>
            <person name="Suwa Y."/>
            <person name="Sakata S."/>
        </authorList>
    </citation>
    <scope>NUCLEOTIDE SEQUENCE [LARGE SCALE GENOMIC DNA]</scope>
    <source>
        <strain evidence="2 3">MA2</strain>
    </source>
</reference>
<dbReference type="CDD" id="cd05154">
    <property type="entry name" value="ACAD10_11_N-like"/>
    <property type="match status" value="1"/>
</dbReference>